<accession>A0ABP1G4L1</accession>
<feature type="region of interest" description="Disordered" evidence="1">
    <location>
        <begin position="1"/>
        <end position="59"/>
    </location>
</feature>
<feature type="compositionally biased region" description="Basic and acidic residues" evidence="1">
    <location>
        <begin position="292"/>
        <end position="310"/>
    </location>
</feature>
<sequence>MQIPEPHLAASAQQEPNTTEGAAVSARDLSVEDDCDTTEVSAGGESTGGSSGEHPPHSSRPQFTVCVLVTCQWSGQPHALFVLRKEGTDNGSGALIARHLGRLPMAASASCSKKEHCWQLDRWSKSALKWQRQNGGEAGWLATPAEISLLKKHGAITKLPGKPRLLQAALTELKRVCKGQEKDVHSLQQALAAAQPASAAANRQTLTKHLAASVAMPGMRQQCTKQAKPSTPRPQQPPALQRTARTDEQPLQAVALDTQPPQDESAAAAAAGCRAGNEATGHAMTAPASAREGLHNQPDPRDTDSDKEEPSVPLTVVEISSSPTQSRSRPWRWSRAAGVTLSLPKRLRSARDIRPPNRLDPSPDGSPQWATAKRTPGQWDANLAGANTPRQRRRWTASIAALGARPHSSLLPSKRALASQATKAPPCKRPSTGVGEPGFRDGPAENDGKASDPREVQLEREINEATAAPAPNGHINKERAESHAASQGEDYKESCKALKAEVHALHIQQGQSKAIQTGLRAELQLKTEEAQYLSESCKSLIAGLNALELQHNQSKALQIDLEKDLRSKDNEVKEYQGKNDSLHSDIQKLTLQHTRELEELRQELIMQGGPVPSTSTATPTC</sequence>
<feature type="compositionally biased region" description="Low complexity" evidence="1">
    <location>
        <begin position="320"/>
        <end position="331"/>
    </location>
</feature>
<protein>
    <submittedName>
        <fullName evidence="2">G9971 protein</fullName>
    </submittedName>
</protein>
<evidence type="ECO:0000313" key="2">
    <source>
        <dbReference type="EMBL" id="CAL5227067.1"/>
    </source>
</evidence>
<feature type="compositionally biased region" description="Basic and acidic residues" evidence="1">
    <location>
        <begin position="438"/>
        <end position="463"/>
    </location>
</feature>
<comment type="caution">
    <text evidence="2">The sequence shown here is derived from an EMBL/GenBank/DDBJ whole genome shotgun (WGS) entry which is preliminary data.</text>
</comment>
<name>A0ABP1G4L1_9CHLO</name>
<organism evidence="2 3">
    <name type="scientific">Coccomyxa viridis</name>
    <dbReference type="NCBI Taxonomy" id="1274662"/>
    <lineage>
        <taxon>Eukaryota</taxon>
        <taxon>Viridiplantae</taxon>
        <taxon>Chlorophyta</taxon>
        <taxon>core chlorophytes</taxon>
        <taxon>Trebouxiophyceae</taxon>
        <taxon>Trebouxiophyceae incertae sedis</taxon>
        <taxon>Coccomyxaceae</taxon>
        <taxon>Coccomyxa</taxon>
    </lineage>
</organism>
<feature type="region of interest" description="Disordered" evidence="1">
    <location>
        <begin position="258"/>
        <end position="331"/>
    </location>
</feature>
<dbReference type="EMBL" id="CAXHTA020000017">
    <property type="protein sequence ID" value="CAL5227067.1"/>
    <property type="molecule type" value="Genomic_DNA"/>
</dbReference>
<proteinExistence type="predicted"/>
<reference evidence="2 3" key="1">
    <citation type="submission" date="2024-06" db="EMBL/GenBank/DDBJ databases">
        <authorList>
            <person name="Kraege A."/>
            <person name="Thomma B."/>
        </authorList>
    </citation>
    <scope>NUCLEOTIDE SEQUENCE [LARGE SCALE GENOMIC DNA]</scope>
</reference>
<gene>
    <name evidence="2" type="primary">g9971</name>
    <name evidence="2" type="ORF">VP750_LOCUS8973</name>
</gene>
<evidence type="ECO:0000313" key="3">
    <source>
        <dbReference type="Proteomes" id="UP001497392"/>
    </source>
</evidence>
<dbReference type="Proteomes" id="UP001497392">
    <property type="component" value="Unassembled WGS sequence"/>
</dbReference>
<feature type="compositionally biased region" description="Polar residues" evidence="1">
    <location>
        <begin position="11"/>
        <end position="20"/>
    </location>
</feature>
<feature type="region of interest" description="Disordered" evidence="1">
    <location>
        <begin position="406"/>
        <end position="488"/>
    </location>
</feature>
<feature type="region of interest" description="Disordered" evidence="1">
    <location>
        <begin position="346"/>
        <end position="392"/>
    </location>
</feature>
<evidence type="ECO:0000256" key="1">
    <source>
        <dbReference type="SAM" id="MobiDB-lite"/>
    </source>
</evidence>
<keyword evidence="3" id="KW-1185">Reference proteome</keyword>
<feature type="region of interest" description="Disordered" evidence="1">
    <location>
        <begin position="216"/>
        <end position="245"/>
    </location>
</feature>